<comment type="caution">
    <text evidence="2">The sequence shown here is derived from an EMBL/GenBank/DDBJ whole genome shotgun (WGS) entry which is preliminary data.</text>
</comment>
<dbReference type="GeneID" id="96953303"/>
<evidence type="ECO:0000313" key="3">
    <source>
        <dbReference type="Proteomes" id="UP001596434"/>
    </source>
</evidence>
<evidence type="ECO:0000259" key="1">
    <source>
        <dbReference type="PROSITE" id="PS51352"/>
    </source>
</evidence>
<feature type="domain" description="Thioredoxin" evidence="1">
    <location>
        <begin position="1"/>
        <end position="115"/>
    </location>
</feature>
<evidence type="ECO:0000313" key="2">
    <source>
        <dbReference type="EMBL" id="MFC7254962.1"/>
    </source>
</evidence>
<dbReference type="AlphaFoldDB" id="A0ABD5ZXX2"/>
<dbReference type="InterPro" id="IPR008928">
    <property type="entry name" value="6-hairpin_glycosidase_sf"/>
</dbReference>
<organism evidence="2 3">
    <name type="scientific">Haloplanus litoreus</name>
    <dbReference type="NCBI Taxonomy" id="767515"/>
    <lineage>
        <taxon>Archaea</taxon>
        <taxon>Methanobacteriati</taxon>
        <taxon>Methanobacteriota</taxon>
        <taxon>Stenosarchaea group</taxon>
        <taxon>Halobacteria</taxon>
        <taxon>Halobacteriales</taxon>
        <taxon>Haloferacaceae</taxon>
        <taxon>Haloplanus</taxon>
    </lineage>
</organism>
<dbReference type="InterPro" id="IPR036249">
    <property type="entry name" value="Thioredoxin-like_sf"/>
</dbReference>
<sequence length="532" mass="57676">MTDGTRVEWRAWGEAAFAEADRTGAPVLLALTATWCGECHEMDARTYSEPRIAANLNDGFVPIRVDVDRYPRVRERYNVGGFPSTVFCTPNGERIASAGFLGPDGMRQVIDRVRERWDASGTDAGRVPRALADDRPPRGPVTDRIEEHLAGQVDGAFDAEFGGWGDAPKFPLPRTVEFTLKRDRAKARQTLDAITRGLFDEDAGGFFRYARTRDWGDPDRAKLLADNAALVRAFAHAYCYTGEDAYRRPAERSVEYLIDALWNGSAFGGSQGPDDVADDTGPRTDLTAFADSNALAVDALLTLSGYTDAERPRKYATRTLETLRTAHVADDGTVRHWDDDDAPELVLADQAWTAAAAVRAAQVLGDEEALELARRIADRSIESLFEDGVFRDGPARGPGLLDRPFHPLDGNVAMADTLLDLAALTGDSRYREVAHDAVAAFAGAWDRLGVQVAGYGAVAARLQRDPLVIEVATDPGSDLHRAALRVTDHEKVVRPDATAPESGTALVTVGDRSRMASTPAALVEGVADLATE</sequence>
<dbReference type="InterPro" id="IPR004879">
    <property type="entry name" value="Ssp411-like_TRX"/>
</dbReference>
<dbReference type="InterPro" id="IPR024705">
    <property type="entry name" value="Ssp411"/>
</dbReference>
<dbReference type="Proteomes" id="UP001596434">
    <property type="component" value="Unassembled WGS sequence"/>
</dbReference>
<proteinExistence type="predicted"/>
<dbReference type="RefSeq" id="WP_379703163.1">
    <property type="nucleotide sequence ID" value="NZ_JBHTAT010000001.1"/>
</dbReference>
<protein>
    <submittedName>
        <fullName evidence="2">DUF255 domain-containing protein</fullName>
    </submittedName>
</protein>
<dbReference type="EMBL" id="JBHTAT010000001">
    <property type="protein sequence ID" value="MFC7254962.1"/>
    <property type="molecule type" value="Genomic_DNA"/>
</dbReference>
<gene>
    <name evidence="2" type="ORF">ACFQKE_06600</name>
</gene>
<dbReference type="PROSITE" id="PS51352">
    <property type="entry name" value="THIOREDOXIN_2"/>
    <property type="match status" value="1"/>
</dbReference>
<keyword evidence="3" id="KW-1185">Reference proteome</keyword>
<reference evidence="2 3" key="1">
    <citation type="journal article" date="2019" name="Int. J. Syst. Evol. Microbiol.">
        <title>The Global Catalogue of Microorganisms (GCM) 10K type strain sequencing project: providing services to taxonomists for standard genome sequencing and annotation.</title>
        <authorList>
            <consortium name="The Broad Institute Genomics Platform"/>
            <consortium name="The Broad Institute Genome Sequencing Center for Infectious Disease"/>
            <person name="Wu L."/>
            <person name="Ma J."/>
        </authorList>
    </citation>
    <scope>NUCLEOTIDE SEQUENCE [LARGE SCALE GENOMIC DNA]</scope>
    <source>
        <strain evidence="2 3">GX21</strain>
    </source>
</reference>
<dbReference type="PANTHER" id="PTHR42899:SF1">
    <property type="entry name" value="SPERMATOGENESIS-ASSOCIATED PROTEIN 20"/>
    <property type="match status" value="1"/>
</dbReference>
<dbReference type="PANTHER" id="PTHR42899">
    <property type="entry name" value="SPERMATOGENESIS-ASSOCIATED PROTEIN 20"/>
    <property type="match status" value="1"/>
</dbReference>
<dbReference type="Pfam" id="PF03190">
    <property type="entry name" value="Thioredox_DsbH"/>
    <property type="match status" value="1"/>
</dbReference>
<accession>A0ABD5ZXX2</accession>
<dbReference type="SUPFAM" id="SSF48208">
    <property type="entry name" value="Six-hairpin glycosidases"/>
    <property type="match status" value="1"/>
</dbReference>
<dbReference type="InterPro" id="IPR013766">
    <property type="entry name" value="Thioredoxin_domain"/>
</dbReference>
<dbReference type="Gene3D" id="3.40.30.10">
    <property type="entry name" value="Glutaredoxin"/>
    <property type="match status" value="1"/>
</dbReference>
<dbReference type="Gene3D" id="1.50.10.20">
    <property type="match status" value="1"/>
</dbReference>
<name>A0ABD5ZXX2_9EURY</name>
<dbReference type="SUPFAM" id="SSF52833">
    <property type="entry name" value="Thioredoxin-like"/>
    <property type="match status" value="1"/>
</dbReference>